<keyword evidence="3" id="KW-1185">Reference proteome</keyword>
<dbReference type="EMBL" id="CAUWAG010000003">
    <property type="protein sequence ID" value="CAJ2500176.1"/>
    <property type="molecule type" value="Genomic_DNA"/>
</dbReference>
<protein>
    <submittedName>
        <fullName evidence="2">Uu.00g030290.m01.CDS01</fullName>
    </submittedName>
</protein>
<feature type="region of interest" description="Disordered" evidence="1">
    <location>
        <begin position="55"/>
        <end position="97"/>
    </location>
</feature>
<comment type="caution">
    <text evidence="2">The sequence shown here is derived from an EMBL/GenBank/DDBJ whole genome shotgun (WGS) entry which is preliminary data.</text>
</comment>
<gene>
    <name evidence="2" type="ORF">KHLLAP_LOCUS644</name>
</gene>
<feature type="region of interest" description="Disordered" evidence="1">
    <location>
        <begin position="1"/>
        <end position="37"/>
    </location>
</feature>
<dbReference type="AlphaFoldDB" id="A0AAI8YCW1"/>
<feature type="compositionally biased region" description="Polar residues" evidence="1">
    <location>
        <begin position="60"/>
        <end position="74"/>
    </location>
</feature>
<reference evidence="2" key="1">
    <citation type="submission" date="2023-10" db="EMBL/GenBank/DDBJ databases">
        <authorList>
            <person name="Hackl T."/>
        </authorList>
    </citation>
    <scope>NUCLEOTIDE SEQUENCE</scope>
</reference>
<feature type="compositionally biased region" description="Polar residues" evidence="1">
    <location>
        <begin position="14"/>
        <end position="23"/>
    </location>
</feature>
<evidence type="ECO:0000313" key="2">
    <source>
        <dbReference type="EMBL" id="CAJ2500176.1"/>
    </source>
</evidence>
<name>A0AAI8YCW1_9PEZI</name>
<proteinExistence type="predicted"/>
<evidence type="ECO:0000313" key="3">
    <source>
        <dbReference type="Proteomes" id="UP001295740"/>
    </source>
</evidence>
<evidence type="ECO:0000256" key="1">
    <source>
        <dbReference type="SAM" id="MobiDB-lite"/>
    </source>
</evidence>
<sequence>MPDNMQLPAHLPESGTNEESNGVQEGRSRVKRTLGMPTDEVADRKQRRLRFRGQLGGELSQENKGLAATQTARESASIAGTPVVSSTAPMNNAPERKPWQSLVVGDLGQNLSYIEEKDREIEQ</sequence>
<organism evidence="2 3">
    <name type="scientific">Anthostomella pinea</name>
    <dbReference type="NCBI Taxonomy" id="933095"/>
    <lineage>
        <taxon>Eukaryota</taxon>
        <taxon>Fungi</taxon>
        <taxon>Dikarya</taxon>
        <taxon>Ascomycota</taxon>
        <taxon>Pezizomycotina</taxon>
        <taxon>Sordariomycetes</taxon>
        <taxon>Xylariomycetidae</taxon>
        <taxon>Xylariales</taxon>
        <taxon>Xylariaceae</taxon>
        <taxon>Anthostomella</taxon>
    </lineage>
</organism>
<accession>A0AAI8YCW1</accession>
<dbReference type="Proteomes" id="UP001295740">
    <property type="component" value="Unassembled WGS sequence"/>
</dbReference>